<evidence type="ECO:0000256" key="5">
    <source>
        <dbReference type="ARBA" id="ARBA00023077"/>
    </source>
</evidence>
<accession>A0A7W7IRQ7</accession>
<feature type="signal peptide" evidence="10">
    <location>
        <begin position="1"/>
        <end position="26"/>
    </location>
</feature>
<dbReference type="InterPro" id="IPR000531">
    <property type="entry name" value="Beta-barrel_TonB"/>
</dbReference>
<keyword evidence="10" id="KW-0732">Signal</keyword>
<evidence type="ECO:0000256" key="6">
    <source>
        <dbReference type="ARBA" id="ARBA00023136"/>
    </source>
</evidence>
<protein>
    <submittedName>
        <fullName evidence="13">TonB-dependent receptor</fullName>
    </submittedName>
</protein>
<dbReference type="GO" id="GO:0009279">
    <property type="term" value="C:cell outer membrane"/>
    <property type="evidence" value="ECO:0007669"/>
    <property type="project" value="UniProtKB-SubCell"/>
</dbReference>
<dbReference type="NCBIfam" id="TIGR01782">
    <property type="entry name" value="TonB-Xanth-Caul"/>
    <property type="match status" value="1"/>
</dbReference>
<keyword evidence="6 8" id="KW-0472">Membrane</keyword>
<keyword evidence="4 8" id="KW-0812">Transmembrane</keyword>
<keyword evidence="13" id="KW-0675">Receptor</keyword>
<proteinExistence type="inferred from homology"/>
<evidence type="ECO:0000256" key="1">
    <source>
        <dbReference type="ARBA" id="ARBA00004571"/>
    </source>
</evidence>
<dbReference type="SUPFAM" id="SSF56935">
    <property type="entry name" value="Porins"/>
    <property type="match status" value="1"/>
</dbReference>
<dbReference type="CDD" id="cd01347">
    <property type="entry name" value="ligand_gated_channel"/>
    <property type="match status" value="1"/>
</dbReference>
<dbReference type="InterPro" id="IPR039426">
    <property type="entry name" value="TonB-dep_rcpt-like"/>
</dbReference>
<sequence length="845" mass="93299">MRAYRGTVFKAALLSTCLLTPVAAWAQSADQSATIVDEVVVTGRRAADRAALENKRRSDNQVDAVRADDVGRLPDQNVAEALRRLPGLSTSNDMGESRYLTVRGVSPDLLNVTLNGQTAPAPEPDGRQVKLDDIPSALIGSVTVVKTLTPDLDANAIAGQANIITLTAFDRNKTFGTLRAAYGYNELADDNPYEFDASYGTVFGQNRQFGMVLAANFSERFIAAENLQGGEKRIEVDGNEVPEEFTIRPYTTNRKRTGAVANFDWRPNDDAKMFLRFLYSKYEDAETRDNFSVELNEDDTIFSNTTPTSGDFADADANRRVRTRAENTDTFTSSIGGAWTFGESELNIEGTYSRANKRDPRRDEWEFKTGGLSGSYDLSEDLYIFRPEAAAYDASSYEADSVSYESREAVEDLYQARIDYRMPLNFGDGSSIKVGAKYINRKKTNDANAVTYDYEGDSLTLDQVAGRSIDSIYDGRYPFGPTVSQDLADAYFAANRADFEIDDEATIGDSLAADYDISETITAGYAMATLKFDRWTFIPGVRVEHTQGEFAAKSITDISTLDQGFDVFGKREYTDWFPGLNVRYDASDNLVLRGAITTAIGRPNYEDLAPYVIVNTGDEEVAVGNPDLQALESVNFDLAAEYYLGRSGVLSVSVFRKQIENPIFFSTQDLTDVTYAGIFLPDAEVTTPVNADKAEVNGIEFNVQSELDFLPIKGFSGGVNLTLVDSKASGVPGRDDEVPLLTQSDKVASAQLSYERSGFSGRVAYTYRSAYLDTVGSEASEDLYVDDFNQWDARVAYKINDRASISLEASNLNDEPQRFFVGSRNRIAENERYGYSLRAGVQLTF</sequence>
<evidence type="ECO:0000256" key="3">
    <source>
        <dbReference type="ARBA" id="ARBA00022452"/>
    </source>
</evidence>
<keyword evidence="3 8" id="KW-1134">Transmembrane beta strand</keyword>
<comment type="similarity">
    <text evidence="8 9">Belongs to the TonB-dependent receptor family.</text>
</comment>
<dbReference type="Gene3D" id="2.170.130.10">
    <property type="entry name" value="TonB-dependent receptor, plug domain"/>
    <property type="match status" value="1"/>
</dbReference>
<dbReference type="InterPro" id="IPR010104">
    <property type="entry name" value="TonB_rcpt_bac"/>
</dbReference>
<feature type="domain" description="TonB-dependent receptor-like beta-barrel" evidence="11">
    <location>
        <begin position="364"/>
        <end position="812"/>
    </location>
</feature>
<dbReference type="InterPro" id="IPR037066">
    <property type="entry name" value="Plug_dom_sf"/>
</dbReference>
<dbReference type="PANTHER" id="PTHR40980">
    <property type="entry name" value="PLUG DOMAIN-CONTAINING PROTEIN"/>
    <property type="match status" value="1"/>
</dbReference>
<dbReference type="Proteomes" id="UP000539957">
    <property type="component" value="Unassembled WGS sequence"/>
</dbReference>
<comment type="caution">
    <text evidence="13">The sequence shown here is derived from an EMBL/GenBank/DDBJ whole genome shotgun (WGS) entry which is preliminary data.</text>
</comment>
<dbReference type="AlphaFoldDB" id="A0A7W7IRQ7"/>
<evidence type="ECO:0000313" key="14">
    <source>
        <dbReference type="Proteomes" id="UP000539957"/>
    </source>
</evidence>
<organism evidence="13 14">
    <name type="scientific">Brevundimonas bullata</name>
    <dbReference type="NCBI Taxonomy" id="13160"/>
    <lineage>
        <taxon>Bacteria</taxon>
        <taxon>Pseudomonadati</taxon>
        <taxon>Pseudomonadota</taxon>
        <taxon>Alphaproteobacteria</taxon>
        <taxon>Caulobacterales</taxon>
        <taxon>Caulobacteraceae</taxon>
        <taxon>Brevundimonas</taxon>
    </lineage>
</organism>
<keyword evidence="14" id="KW-1185">Reference proteome</keyword>
<name>A0A7W7IRQ7_9CAUL</name>
<evidence type="ECO:0000256" key="2">
    <source>
        <dbReference type="ARBA" id="ARBA00022448"/>
    </source>
</evidence>
<dbReference type="RefSeq" id="WP_184272287.1">
    <property type="nucleotide sequence ID" value="NZ_JACHKY010000005.1"/>
</dbReference>
<keyword evidence="2 8" id="KW-0813">Transport</keyword>
<evidence type="ECO:0000259" key="11">
    <source>
        <dbReference type="Pfam" id="PF00593"/>
    </source>
</evidence>
<evidence type="ECO:0000256" key="8">
    <source>
        <dbReference type="PROSITE-ProRule" id="PRU01360"/>
    </source>
</evidence>
<comment type="subcellular location">
    <subcellularLocation>
        <location evidence="1 8">Cell outer membrane</location>
        <topology evidence="1 8">Multi-pass membrane protein</topology>
    </subcellularLocation>
</comment>
<dbReference type="EMBL" id="JACHKY010000005">
    <property type="protein sequence ID" value="MBB4799297.1"/>
    <property type="molecule type" value="Genomic_DNA"/>
</dbReference>
<evidence type="ECO:0000256" key="9">
    <source>
        <dbReference type="RuleBase" id="RU003357"/>
    </source>
</evidence>
<evidence type="ECO:0000313" key="13">
    <source>
        <dbReference type="EMBL" id="MBB4799297.1"/>
    </source>
</evidence>
<evidence type="ECO:0000256" key="10">
    <source>
        <dbReference type="SAM" id="SignalP"/>
    </source>
</evidence>
<feature type="domain" description="TonB-dependent receptor plug" evidence="12">
    <location>
        <begin position="55"/>
        <end position="159"/>
    </location>
</feature>
<gene>
    <name evidence="13" type="ORF">HNP32_003053</name>
</gene>
<dbReference type="InterPro" id="IPR012910">
    <property type="entry name" value="Plug_dom"/>
</dbReference>
<dbReference type="PROSITE" id="PS52016">
    <property type="entry name" value="TONB_DEPENDENT_REC_3"/>
    <property type="match status" value="1"/>
</dbReference>
<evidence type="ECO:0000259" key="12">
    <source>
        <dbReference type="Pfam" id="PF07715"/>
    </source>
</evidence>
<feature type="chain" id="PRO_5030691188" evidence="10">
    <location>
        <begin position="27"/>
        <end position="845"/>
    </location>
</feature>
<keyword evidence="5 9" id="KW-0798">TonB box</keyword>
<dbReference type="PANTHER" id="PTHR40980:SF4">
    <property type="entry name" value="TONB-DEPENDENT RECEPTOR-LIKE BETA-BARREL DOMAIN-CONTAINING PROTEIN"/>
    <property type="match status" value="1"/>
</dbReference>
<dbReference type="Gene3D" id="2.40.170.20">
    <property type="entry name" value="TonB-dependent receptor, beta-barrel domain"/>
    <property type="match status" value="1"/>
</dbReference>
<evidence type="ECO:0000256" key="7">
    <source>
        <dbReference type="ARBA" id="ARBA00023237"/>
    </source>
</evidence>
<dbReference type="Pfam" id="PF00593">
    <property type="entry name" value="TonB_dep_Rec_b-barrel"/>
    <property type="match status" value="1"/>
</dbReference>
<evidence type="ECO:0000256" key="4">
    <source>
        <dbReference type="ARBA" id="ARBA00022692"/>
    </source>
</evidence>
<dbReference type="Pfam" id="PF07715">
    <property type="entry name" value="Plug"/>
    <property type="match status" value="1"/>
</dbReference>
<keyword evidence="7 8" id="KW-0998">Cell outer membrane</keyword>
<reference evidence="13 14" key="1">
    <citation type="submission" date="2020-08" db="EMBL/GenBank/DDBJ databases">
        <title>Functional genomics of gut bacteria from endangered species of beetles.</title>
        <authorList>
            <person name="Carlos-Shanley C."/>
        </authorList>
    </citation>
    <scope>NUCLEOTIDE SEQUENCE [LARGE SCALE GENOMIC DNA]</scope>
    <source>
        <strain evidence="13 14">S00123</strain>
    </source>
</reference>
<dbReference type="InterPro" id="IPR036942">
    <property type="entry name" value="Beta-barrel_TonB_sf"/>
</dbReference>